<proteinExistence type="predicted"/>
<keyword evidence="2" id="KW-1185">Reference proteome</keyword>
<dbReference type="EMBL" id="ATMH01000900">
    <property type="protein sequence ID" value="EPY35811.1"/>
    <property type="molecule type" value="Genomic_DNA"/>
</dbReference>
<dbReference type="OrthoDB" id="2187549at2759"/>
<name>S9W969_9TRYP</name>
<accession>S9W969</accession>
<dbReference type="GO" id="GO:0070476">
    <property type="term" value="P:rRNA (guanine-N7)-methylation"/>
    <property type="evidence" value="ECO:0007669"/>
    <property type="project" value="TreeGrafter"/>
</dbReference>
<keyword evidence="1" id="KW-0489">Methyltransferase</keyword>
<protein>
    <submittedName>
        <fullName evidence="1">Multifunctional methyltransferase subunit TRM112</fullName>
    </submittedName>
</protein>
<dbReference type="Gene3D" id="2.20.25.10">
    <property type="match status" value="1"/>
</dbReference>
<keyword evidence="1" id="KW-0808">Transferase</keyword>
<dbReference type="GO" id="GO:0046982">
    <property type="term" value="F:protein heterodimerization activity"/>
    <property type="evidence" value="ECO:0007669"/>
    <property type="project" value="InterPro"/>
</dbReference>
<reference evidence="1 2" key="1">
    <citation type="journal article" date="2013" name="PLoS ONE">
        <title>Predicting the Proteins of Angomonas deanei, Strigomonas culicis and Their Respective Endosymbionts Reveals New Aspects of the Trypanosomatidae Family.</title>
        <authorList>
            <person name="Motta M.C."/>
            <person name="Martins A.C."/>
            <person name="de Souza S.S."/>
            <person name="Catta-Preta C.M."/>
            <person name="Silva R."/>
            <person name="Klein C.C."/>
            <person name="de Almeida L.G."/>
            <person name="de Lima Cunha O."/>
            <person name="Ciapina L.P."/>
            <person name="Brocchi M."/>
            <person name="Colabardini A.C."/>
            <person name="de Araujo Lima B."/>
            <person name="Machado C.R."/>
            <person name="de Almeida Soares C.M."/>
            <person name="Probst C.M."/>
            <person name="de Menezes C.B."/>
            <person name="Thompson C.E."/>
            <person name="Bartholomeu D.C."/>
            <person name="Gradia D.F."/>
            <person name="Pavoni D.P."/>
            <person name="Grisard E.C."/>
            <person name="Fantinatti-Garboggini F."/>
            <person name="Marchini F.K."/>
            <person name="Rodrigues-Luiz G.F."/>
            <person name="Wagner G."/>
            <person name="Goldman G.H."/>
            <person name="Fietto J.L."/>
            <person name="Elias M.C."/>
            <person name="Goldman M.H."/>
            <person name="Sagot M.F."/>
            <person name="Pereira M."/>
            <person name="Stoco P.H."/>
            <person name="de Mendonca-Neto R.P."/>
            <person name="Teixeira S.M."/>
            <person name="Maciel T.E."/>
            <person name="de Oliveira Mendes T.A."/>
            <person name="Urmenyi T.P."/>
            <person name="de Souza W."/>
            <person name="Schenkman S."/>
            <person name="de Vasconcelos A.T."/>
        </authorList>
    </citation>
    <scope>NUCLEOTIDE SEQUENCE [LARGE SCALE GENOMIC DNA]</scope>
</reference>
<dbReference type="GO" id="GO:0008168">
    <property type="term" value="F:methyltransferase activity"/>
    <property type="evidence" value="ECO:0007669"/>
    <property type="project" value="UniProtKB-KW"/>
</dbReference>
<sequence>MRLLSHNFLCCLQCDSYPLAIDATAVVAMDVAYDAEFTRRMLARMDYGYLVAAYRALALKFPDSVRGGALPDTIEGADLSDESEFLQVLHYAMNVIAVRDGELRCPSCSTRYMVSDFIPNFVLENK</sequence>
<gene>
    <name evidence="1" type="ORF">STCU_00900</name>
</gene>
<evidence type="ECO:0000313" key="1">
    <source>
        <dbReference type="EMBL" id="EPY35811.1"/>
    </source>
</evidence>
<comment type="caution">
    <text evidence="1">The sequence shown here is derived from an EMBL/GenBank/DDBJ whole genome shotgun (WGS) entry which is preliminary data.</text>
</comment>
<dbReference type="InterPro" id="IPR039127">
    <property type="entry name" value="Trm112"/>
</dbReference>
<dbReference type="PANTHER" id="PTHR12773">
    <property type="entry name" value="UPF0315 PROTEIN-RELATED"/>
    <property type="match status" value="1"/>
</dbReference>
<organism evidence="1 2">
    <name type="scientific">Strigomonas culicis</name>
    <dbReference type="NCBI Taxonomy" id="28005"/>
    <lineage>
        <taxon>Eukaryota</taxon>
        <taxon>Discoba</taxon>
        <taxon>Euglenozoa</taxon>
        <taxon>Kinetoplastea</taxon>
        <taxon>Metakinetoplastina</taxon>
        <taxon>Trypanosomatida</taxon>
        <taxon>Trypanosomatidae</taxon>
        <taxon>Strigomonadinae</taxon>
        <taxon>Strigomonas</taxon>
    </lineage>
</organism>
<dbReference type="AlphaFoldDB" id="S9W969"/>
<evidence type="ECO:0000313" key="2">
    <source>
        <dbReference type="Proteomes" id="UP000015354"/>
    </source>
</evidence>
<dbReference type="Proteomes" id="UP000015354">
    <property type="component" value="Unassembled WGS sequence"/>
</dbReference>
<dbReference type="PANTHER" id="PTHR12773:SF0">
    <property type="entry name" value="MULTIFUNCTIONAL METHYLTRANSFERASE SUBUNIT TRM112-LIKE PROTEIN"/>
    <property type="match status" value="1"/>
</dbReference>
<dbReference type="GO" id="GO:0030488">
    <property type="term" value="P:tRNA methylation"/>
    <property type="evidence" value="ECO:0007669"/>
    <property type="project" value="TreeGrafter"/>
</dbReference>